<dbReference type="OrthoDB" id="7777654at2759"/>
<feature type="domain" description="Amine oxidase" evidence="7">
    <location>
        <begin position="45"/>
        <end position="497"/>
    </location>
</feature>
<comment type="similarity">
    <text evidence="2 6">Belongs to the flavin monoamine oxidase family.</text>
</comment>
<comment type="catalytic activity">
    <reaction evidence="4">
        <text>a secondary aliphatic amine + O2 + H2O = a primary amine + an aldehyde + H2O2</text>
        <dbReference type="Rhea" id="RHEA:26414"/>
        <dbReference type="ChEBI" id="CHEBI:15377"/>
        <dbReference type="ChEBI" id="CHEBI:15379"/>
        <dbReference type="ChEBI" id="CHEBI:16240"/>
        <dbReference type="ChEBI" id="CHEBI:17478"/>
        <dbReference type="ChEBI" id="CHEBI:58855"/>
        <dbReference type="ChEBI" id="CHEBI:65296"/>
        <dbReference type="EC" id="1.4.3.4"/>
    </reaction>
</comment>
<dbReference type="InterPro" id="IPR050703">
    <property type="entry name" value="Flavin_MAO"/>
</dbReference>
<dbReference type="AlphaFoldDB" id="A0A136ITE7"/>
<keyword evidence="3 6" id="KW-0560">Oxidoreductase</keyword>
<dbReference type="Gene3D" id="3.50.50.60">
    <property type="entry name" value="FAD/NAD(P)-binding domain"/>
    <property type="match status" value="2"/>
</dbReference>
<dbReference type="InParanoid" id="A0A136ITE7"/>
<evidence type="ECO:0000313" key="8">
    <source>
        <dbReference type="EMBL" id="KXJ88171.1"/>
    </source>
</evidence>
<comment type="cofactor">
    <cofactor evidence="1 6">
        <name>FAD</name>
        <dbReference type="ChEBI" id="CHEBI:57692"/>
    </cofactor>
</comment>
<dbReference type="Pfam" id="PF01593">
    <property type="entry name" value="Amino_oxidase"/>
    <property type="match status" value="1"/>
</dbReference>
<dbReference type="PANTHER" id="PTHR43563:SF1">
    <property type="entry name" value="AMINE OXIDASE [FLAVIN-CONTAINING] B"/>
    <property type="match status" value="1"/>
</dbReference>
<dbReference type="SUPFAM" id="SSF51905">
    <property type="entry name" value="FAD/NAD(P)-binding domain"/>
    <property type="match status" value="1"/>
</dbReference>
<dbReference type="PRINTS" id="PR00757">
    <property type="entry name" value="AMINEOXDASEF"/>
</dbReference>
<evidence type="ECO:0000256" key="3">
    <source>
        <dbReference type="ARBA" id="ARBA00023002"/>
    </source>
</evidence>
<dbReference type="STRING" id="196109.A0A136ITE7"/>
<evidence type="ECO:0000256" key="4">
    <source>
        <dbReference type="ARBA" id="ARBA00048448"/>
    </source>
</evidence>
<gene>
    <name evidence="8" type="ORF">Micbo1qcDRAFT_197436</name>
</gene>
<dbReference type="Gene3D" id="3.90.660.10">
    <property type="match status" value="2"/>
</dbReference>
<organism evidence="8 9">
    <name type="scientific">Microdochium bolleyi</name>
    <dbReference type="NCBI Taxonomy" id="196109"/>
    <lineage>
        <taxon>Eukaryota</taxon>
        <taxon>Fungi</taxon>
        <taxon>Dikarya</taxon>
        <taxon>Ascomycota</taxon>
        <taxon>Pezizomycotina</taxon>
        <taxon>Sordariomycetes</taxon>
        <taxon>Xylariomycetidae</taxon>
        <taxon>Xylariales</taxon>
        <taxon>Microdochiaceae</taxon>
        <taxon>Microdochium</taxon>
    </lineage>
</organism>
<evidence type="ECO:0000256" key="1">
    <source>
        <dbReference type="ARBA" id="ARBA00001974"/>
    </source>
</evidence>
<dbReference type="InterPro" id="IPR001613">
    <property type="entry name" value="Flavin_amine_oxidase"/>
</dbReference>
<dbReference type="Proteomes" id="UP000070501">
    <property type="component" value="Unassembled WGS sequence"/>
</dbReference>
<evidence type="ECO:0000256" key="2">
    <source>
        <dbReference type="ARBA" id="ARBA00005995"/>
    </source>
</evidence>
<name>A0A136ITE7_9PEZI</name>
<evidence type="ECO:0000259" key="7">
    <source>
        <dbReference type="Pfam" id="PF01593"/>
    </source>
</evidence>
<protein>
    <recommendedName>
        <fullName evidence="6">Amine oxidase</fullName>
        <ecNumber evidence="6">1.4.3.-</ecNumber>
    </recommendedName>
</protein>
<dbReference type="EMBL" id="KQ964259">
    <property type="protein sequence ID" value="KXJ88171.1"/>
    <property type="molecule type" value="Genomic_DNA"/>
</dbReference>
<dbReference type="InterPro" id="IPR002937">
    <property type="entry name" value="Amino_oxidase"/>
</dbReference>
<evidence type="ECO:0000256" key="5">
    <source>
        <dbReference type="PIRSR" id="PIRSR601613-1"/>
    </source>
</evidence>
<evidence type="ECO:0000256" key="6">
    <source>
        <dbReference type="RuleBase" id="RU362067"/>
    </source>
</evidence>
<dbReference type="PANTHER" id="PTHR43563">
    <property type="entry name" value="AMINE OXIDASE"/>
    <property type="match status" value="1"/>
</dbReference>
<evidence type="ECO:0000313" key="9">
    <source>
        <dbReference type="Proteomes" id="UP000070501"/>
    </source>
</evidence>
<dbReference type="InterPro" id="IPR036188">
    <property type="entry name" value="FAD/NAD-bd_sf"/>
</dbReference>
<keyword evidence="9" id="KW-1185">Reference proteome</keyword>
<feature type="binding site" evidence="5">
    <location>
        <position position="281"/>
    </location>
    <ligand>
        <name>FAD</name>
        <dbReference type="ChEBI" id="CHEBI:57692"/>
    </ligand>
</feature>
<dbReference type="GO" id="GO:0097621">
    <property type="term" value="F:monoamine oxidase activity"/>
    <property type="evidence" value="ECO:0007669"/>
    <property type="project" value="UniProtKB-EC"/>
</dbReference>
<sequence>MPRSSEGYLWHAEDGVTTGLETDAVVPSSTTIRDEYDVVIIGAGFAGLAAARELAQGNGSGQPLGVLLMDGRDRIGGRTWTARALGGNSFEMGGTWVHWTQPFVYSEIVRYGLDSKLKTSSGAADTTHLGFKSLASEHMAQRPLADHGAAMTRLAHKFWTIDGLTSQQLMPYPLDPLREPIAPAWSRYDHLTVRERLDAITDETDEDKGAFEAFLSTFGGVSGAETGWAETLRWYALAGHDFARIIEFAGVYKIGGSGMTGLARAMLSDCTGVDRLMGAVVRGIAQEGGVVTITTEDDRKIRARRAVCTIPLNSLGNVDFSPPLDPNRREAVDRGHVCMVPKIHMKLKHKHAPFFKCAQAASSSTLSATQGPAYAFALSDHHGASGHEDATYAIAFGYSGALKDHKDSTGIISTFQRELAPDAQVEAYLTHDWPADPLTRGSWASLGPADKPGDTLRHLAALQAPHGLLEMASGDWAKGWRGFIDGAIESGITTARAARRGIEEAAPSAGISDLKVTALLYFDKSRYLGLVSKAGVLAGGAISEPGSCALE</sequence>
<accession>A0A136ITE7</accession>
<keyword evidence="6" id="KW-0274">FAD</keyword>
<keyword evidence="6" id="KW-0285">Flavoprotein</keyword>
<reference evidence="9" key="1">
    <citation type="submission" date="2016-02" db="EMBL/GenBank/DDBJ databases">
        <title>Draft genome sequence of Microdochium bolleyi, a fungal endophyte of beachgrass.</title>
        <authorList>
            <consortium name="DOE Joint Genome Institute"/>
            <person name="David A.S."/>
            <person name="May G."/>
            <person name="Haridas S."/>
            <person name="Lim J."/>
            <person name="Wang M."/>
            <person name="Labutti K."/>
            <person name="Lipzen A."/>
            <person name="Barry K."/>
            <person name="Grigoriev I.V."/>
        </authorList>
    </citation>
    <scope>NUCLEOTIDE SEQUENCE [LARGE SCALE GENOMIC DNA]</scope>
    <source>
        <strain evidence="9">J235TASD1</strain>
    </source>
</reference>
<dbReference type="EC" id="1.4.3.-" evidence="6"/>
<proteinExistence type="inferred from homology"/>